<dbReference type="SUPFAM" id="SSF47384">
    <property type="entry name" value="Homodimeric domain of signal transducing histidine kinase"/>
    <property type="match status" value="1"/>
</dbReference>
<dbReference type="PANTHER" id="PTHR43711:SF1">
    <property type="entry name" value="HISTIDINE KINASE 1"/>
    <property type="match status" value="1"/>
</dbReference>
<dbReference type="InterPro" id="IPR003594">
    <property type="entry name" value="HATPase_dom"/>
</dbReference>
<keyword evidence="5" id="KW-0597">Phosphoprotein</keyword>
<dbReference type="InterPro" id="IPR050736">
    <property type="entry name" value="Sensor_HK_Regulatory"/>
</dbReference>
<feature type="transmembrane region" description="Helical" evidence="13">
    <location>
        <begin position="6"/>
        <end position="24"/>
    </location>
</feature>
<dbReference type="PROSITE" id="PS50109">
    <property type="entry name" value="HIS_KIN"/>
    <property type="match status" value="1"/>
</dbReference>
<comment type="catalytic activity">
    <reaction evidence="1">
        <text>ATP + protein L-histidine = ADP + protein N-phospho-L-histidine.</text>
        <dbReference type="EC" id="2.7.13.3"/>
    </reaction>
</comment>
<dbReference type="Gene3D" id="1.10.287.130">
    <property type="match status" value="1"/>
</dbReference>
<sequence>MPSYAIILVIVGYLSLLFAMGIWADRRSKSKWVHNPWVYALSLAVYCSAWTYYGSVGIAATSGVSFLTTYLGPVIALPLWILILKRVVLISKQYQVASIADFISLRYGNNRSIGAIVTIICVVAVLPYIALQLKAVSETFDILSESSKSTSIFTDSTFYIAVLLAVFVALFGTQTTDASRRRSGLVFTVAVESVLKLVFFLIIGVYVTFYLFDGTTDIYEQISALDGFEKLATFSNMEASINWYFMIALSFFAIFLLPRQFQVSVVENTSTNHLKKASWVFPLYLLLFNVFVIFIAWAGKLMLSSDLNPDYYTLYLPLEHGHRLLGLMVFLGGLSSVISMVVVSALALSTMISNNLIIPYGFLKVLNKSNPSSNARNIKNIRRVSIFILIIGAYFFYVNFNIQLSLFSIGLIAFVIIAQLAPAFFIGLFWNRGSAAAAKMGILAGSLVTFYTLALPFINEVFVEGSTLVSNGPFGLALLKPYQLFGLDFMPPVTHAFFWSMVFNVMFYLIFSVIKKGNYRERNYAELVVNASSYGDLQENAFVWRGEAYVSEIRKALTRFLGEKRTTRALNIFYRKYDLNPQEEKADARLVNFSEKLLTGSIGAASAKLMISSVVKEQPVTLPEVLKILEESKETITANKQLQQQSYDLKRLSDNLKEANEALVEKDRQKDEFLDTVAHELKTPTASIRAASEILADADDMPKELKQKFLENIVNDADRLAVLITNILDLEKLSSGREIMDKKEHLLKNTVSKAVDGIYQLALKKGVHIEVNEVENISMYYDEDRILQVFTNLLSNSIKFVPEGNGVIKINAVKNDKKVIMSFEDNGKGIPPEDMQYIFEKFYQSNDQNFKKPIGSGMGLAISRHIIESHNGTITVDPNFKKGARFIVELKTAGK</sequence>
<feature type="transmembrane region" description="Helical" evidence="13">
    <location>
        <begin position="279"/>
        <end position="299"/>
    </location>
</feature>
<dbReference type="GO" id="GO:0000155">
    <property type="term" value="F:phosphorelay sensor kinase activity"/>
    <property type="evidence" value="ECO:0007669"/>
    <property type="project" value="InterPro"/>
</dbReference>
<dbReference type="Gene3D" id="3.30.565.10">
    <property type="entry name" value="Histidine kinase-like ATPase, C-terminal domain"/>
    <property type="match status" value="1"/>
</dbReference>
<keyword evidence="9 13" id="KW-1133">Transmembrane helix</keyword>
<keyword evidence="11 13" id="KW-0472">Membrane</keyword>
<proteinExistence type="inferred from homology"/>
<evidence type="ECO:0000256" key="1">
    <source>
        <dbReference type="ARBA" id="ARBA00000085"/>
    </source>
</evidence>
<dbReference type="InterPro" id="IPR001734">
    <property type="entry name" value="Na/solute_symporter"/>
</dbReference>
<comment type="subcellular location">
    <subcellularLocation>
        <location evidence="2">Membrane</location>
        <topology evidence="2">Multi-pass membrane protein</topology>
    </subcellularLocation>
</comment>
<keyword evidence="8" id="KW-0418">Kinase</keyword>
<accession>A0A1Z8B8P2</accession>
<dbReference type="Pfam" id="PF02518">
    <property type="entry name" value="HATPase_c"/>
    <property type="match status" value="1"/>
</dbReference>
<comment type="similarity">
    <text evidence="3">Belongs to the sodium:solute symporter (SSF) (TC 2.A.21) family.</text>
</comment>
<gene>
    <name evidence="15" type="ORF">A9Q93_03015</name>
</gene>
<feature type="transmembrane region" description="Helical" evidence="13">
    <location>
        <begin position="384"/>
        <end position="400"/>
    </location>
</feature>
<dbReference type="PROSITE" id="PS50283">
    <property type="entry name" value="NA_SOLUT_SYMP_3"/>
    <property type="match status" value="1"/>
</dbReference>
<protein>
    <recommendedName>
        <fullName evidence="4">histidine kinase</fullName>
        <ecNumber evidence="4">2.7.13.3</ecNumber>
    </recommendedName>
</protein>
<feature type="transmembrane region" description="Helical" evidence="13">
    <location>
        <begin position="241"/>
        <end position="258"/>
    </location>
</feature>
<evidence type="ECO:0000313" key="15">
    <source>
        <dbReference type="EMBL" id="OUS18966.1"/>
    </source>
</evidence>
<dbReference type="AlphaFoldDB" id="A0A1Z8B8P2"/>
<dbReference type="EC" id="2.7.13.3" evidence="4"/>
<feature type="transmembrane region" description="Helical" evidence="13">
    <location>
        <begin position="184"/>
        <end position="212"/>
    </location>
</feature>
<dbReference type="RefSeq" id="WP_303685907.1">
    <property type="nucleotide sequence ID" value="NZ_CAJXYO010000007.1"/>
</dbReference>
<reference evidence="16" key="1">
    <citation type="journal article" date="2017" name="Proc. Natl. Acad. Sci. U.S.A.">
        <title>Simulation of Deepwater Horizon oil plume reveals substrate specialization within a complex community of hydrocarbon-degraders.</title>
        <authorList>
            <person name="Hu P."/>
            <person name="Dubinsky E.A."/>
            <person name="Probst A.J."/>
            <person name="Wang J."/>
            <person name="Sieber C.M.K."/>
            <person name="Tom L.M."/>
            <person name="Gardinali P."/>
            <person name="Banfield J.F."/>
            <person name="Atlas R.M."/>
            <person name="Andersen G.L."/>
        </authorList>
    </citation>
    <scope>NUCLEOTIDE SEQUENCE [LARGE SCALE GENOMIC DNA]</scope>
</reference>
<dbReference type="PRINTS" id="PR00344">
    <property type="entry name" value="BCTRLSENSOR"/>
</dbReference>
<dbReference type="EMBL" id="MAAX01000052">
    <property type="protein sequence ID" value="OUS18966.1"/>
    <property type="molecule type" value="Genomic_DNA"/>
</dbReference>
<dbReference type="FunFam" id="3.30.565.10:FF:000006">
    <property type="entry name" value="Sensor histidine kinase WalK"/>
    <property type="match status" value="1"/>
</dbReference>
<dbReference type="InterPro" id="IPR005467">
    <property type="entry name" value="His_kinase_dom"/>
</dbReference>
<keyword evidence="12" id="KW-0175">Coiled coil</keyword>
<evidence type="ECO:0000256" key="7">
    <source>
        <dbReference type="ARBA" id="ARBA00022692"/>
    </source>
</evidence>
<dbReference type="SMART" id="SM00387">
    <property type="entry name" value="HATPase_c"/>
    <property type="match status" value="1"/>
</dbReference>
<dbReference type="InterPro" id="IPR036097">
    <property type="entry name" value="HisK_dim/P_sf"/>
</dbReference>
<feature type="transmembrane region" description="Helical" evidence="13">
    <location>
        <begin position="406"/>
        <end position="430"/>
    </location>
</feature>
<keyword evidence="6" id="KW-0808">Transferase</keyword>
<name>A0A1Z8B8P2_9FLAO</name>
<keyword evidence="10" id="KW-0902">Two-component regulatory system</keyword>
<dbReference type="InterPro" id="IPR004358">
    <property type="entry name" value="Sig_transdc_His_kin-like_C"/>
</dbReference>
<evidence type="ECO:0000256" key="9">
    <source>
        <dbReference type="ARBA" id="ARBA00022989"/>
    </source>
</evidence>
<dbReference type="SUPFAM" id="SSF55874">
    <property type="entry name" value="ATPase domain of HSP90 chaperone/DNA topoisomerase II/histidine kinase"/>
    <property type="match status" value="1"/>
</dbReference>
<dbReference type="SMART" id="SM00388">
    <property type="entry name" value="HisKA"/>
    <property type="match status" value="1"/>
</dbReference>
<feature type="transmembrane region" description="Helical" evidence="13">
    <location>
        <begin position="36"/>
        <end position="53"/>
    </location>
</feature>
<dbReference type="InterPro" id="IPR036890">
    <property type="entry name" value="HATPase_C_sf"/>
</dbReference>
<feature type="transmembrane region" description="Helical" evidence="13">
    <location>
        <begin position="113"/>
        <end position="131"/>
    </location>
</feature>
<evidence type="ECO:0000256" key="6">
    <source>
        <dbReference type="ARBA" id="ARBA00022679"/>
    </source>
</evidence>
<evidence type="ECO:0000256" key="12">
    <source>
        <dbReference type="SAM" id="Coils"/>
    </source>
</evidence>
<dbReference type="CDD" id="cd00082">
    <property type="entry name" value="HisKA"/>
    <property type="match status" value="1"/>
</dbReference>
<feature type="coiled-coil region" evidence="12">
    <location>
        <begin position="639"/>
        <end position="676"/>
    </location>
</feature>
<keyword evidence="7 13" id="KW-0812">Transmembrane</keyword>
<evidence type="ECO:0000256" key="4">
    <source>
        <dbReference type="ARBA" id="ARBA00012438"/>
    </source>
</evidence>
<feature type="domain" description="Histidine kinase" evidence="14">
    <location>
        <begin position="676"/>
        <end position="894"/>
    </location>
</feature>
<evidence type="ECO:0000313" key="16">
    <source>
        <dbReference type="Proteomes" id="UP000196102"/>
    </source>
</evidence>
<evidence type="ECO:0000256" key="3">
    <source>
        <dbReference type="ARBA" id="ARBA00006434"/>
    </source>
</evidence>
<dbReference type="GO" id="GO:0016020">
    <property type="term" value="C:membrane"/>
    <property type="evidence" value="ECO:0007669"/>
    <property type="project" value="UniProtKB-SubCell"/>
</dbReference>
<comment type="caution">
    <text evidence="15">The sequence shown here is derived from an EMBL/GenBank/DDBJ whole genome shotgun (WGS) entry which is preliminary data.</text>
</comment>
<feature type="transmembrane region" description="Helical" evidence="13">
    <location>
        <begin position="496"/>
        <end position="514"/>
    </location>
</feature>
<evidence type="ECO:0000256" key="10">
    <source>
        <dbReference type="ARBA" id="ARBA00023012"/>
    </source>
</evidence>
<evidence type="ECO:0000259" key="14">
    <source>
        <dbReference type="PROSITE" id="PS50109"/>
    </source>
</evidence>
<dbReference type="InterPro" id="IPR038377">
    <property type="entry name" value="Na/Glc_symporter_sf"/>
</dbReference>
<evidence type="ECO:0000256" key="2">
    <source>
        <dbReference type="ARBA" id="ARBA00004141"/>
    </source>
</evidence>
<organism evidence="15 16">
    <name type="scientific">Nonlabens dokdonensis</name>
    <dbReference type="NCBI Taxonomy" id="328515"/>
    <lineage>
        <taxon>Bacteria</taxon>
        <taxon>Pseudomonadati</taxon>
        <taxon>Bacteroidota</taxon>
        <taxon>Flavobacteriia</taxon>
        <taxon>Flavobacteriales</taxon>
        <taxon>Flavobacteriaceae</taxon>
        <taxon>Nonlabens</taxon>
    </lineage>
</organism>
<feature type="transmembrane region" description="Helical" evidence="13">
    <location>
        <begin position="59"/>
        <end position="83"/>
    </location>
</feature>
<dbReference type="Pfam" id="PF00512">
    <property type="entry name" value="HisKA"/>
    <property type="match status" value="1"/>
</dbReference>
<dbReference type="Gene3D" id="1.20.1730.10">
    <property type="entry name" value="Sodium/glucose cotransporter"/>
    <property type="match status" value="1"/>
</dbReference>
<dbReference type="GO" id="GO:0022857">
    <property type="term" value="F:transmembrane transporter activity"/>
    <property type="evidence" value="ECO:0007669"/>
    <property type="project" value="InterPro"/>
</dbReference>
<feature type="transmembrane region" description="Helical" evidence="13">
    <location>
        <begin position="437"/>
        <end position="458"/>
    </location>
</feature>
<dbReference type="PANTHER" id="PTHR43711">
    <property type="entry name" value="TWO-COMPONENT HISTIDINE KINASE"/>
    <property type="match status" value="1"/>
</dbReference>
<feature type="transmembrane region" description="Helical" evidence="13">
    <location>
        <begin position="151"/>
        <end position="172"/>
    </location>
</feature>
<dbReference type="Proteomes" id="UP000196102">
    <property type="component" value="Unassembled WGS sequence"/>
</dbReference>
<feature type="transmembrane region" description="Helical" evidence="13">
    <location>
        <begin position="324"/>
        <end position="348"/>
    </location>
</feature>
<evidence type="ECO:0000256" key="8">
    <source>
        <dbReference type="ARBA" id="ARBA00022777"/>
    </source>
</evidence>
<evidence type="ECO:0000256" key="5">
    <source>
        <dbReference type="ARBA" id="ARBA00022553"/>
    </source>
</evidence>
<dbReference type="CDD" id="cd00075">
    <property type="entry name" value="HATPase"/>
    <property type="match status" value="1"/>
</dbReference>
<dbReference type="CDD" id="cd10322">
    <property type="entry name" value="SLC5sbd"/>
    <property type="match status" value="1"/>
</dbReference>
<evidence type="ECO:0000256" key="11">
    <source>
        <dbReference type="ARBA" id="ARBA00023136"/>
    </source>
</evidence>
<evidence type="ECO:0000256" key="13">
    <source>
        <dbReference type="SAM" id="Phobius"/>
    </source>
</evidence>
<dbReference type="InterPro" id="IPR003661">
    <property type="entry name" value="HisK_dim/P_dom"/>
</dbReference>